<feature type="domain" description="Septum formation inhibitor MinC C-terminal" evidence="8">
    <location>
        <begin position="154"/>
        <end position="254"/>
    </location>
</feature>
<evidence type="ECO:0000256" key="6">
    <source>
        <dbReference type="HAMAP-Rule" id="MF_00267"/>
    </source>
</evidence>
<dbReference type="PANTHER" id="PTHR34108">
    <property type="entry name" value="SEPTUM SITE-DETERMINING PROTEIN MINC"/>
    <property type="match status" value="1"/>
</dbReference>
<evidence type="ECO:0000313" key="11">
    <source>
        <dbReference type="Proteomes" id="UP001460888"/>
    </source>
</evidence>
<protein>
    <recommendedName>
        <fullName evidence="6">Probable septum site-determining protein MinC</fullName>
    </recommendedName>
</protein>
<comment type="subunit">
    <text evidence="6">Interacts with MinD and FtsZ.</text>
</comment>
<accession>A0ABV2B170</accession>
<evidence type="ECO:0000256" key="1">
    <source>
        <dbReference type="ARBA" id="ARBA00006291"/>
    </source>
</evidence>
<evidence type="ECO:0000256" key="2">
    <source>
        <dbReference type="ARBA" id="ARBA00022618"/>
    </source>
</evidence>
<dbReference type="InterPro" id="IPR036145">
    <property type="entry name" value="MinC_C_sf"/>
</dbReference>
<name>A0ABV2B170_9GAMM</name>
<evidence type="ECO:0000256" key="7">
    <source>
        <dbReference type="SAM" id="MobiDB-lite"/>
    </source>
</evidence>
<evidence type="ECO:0000256" key="5">
    <source>
        <dbReference type="ARBA" id="ARBA00025606"/>
    </source>
</evidence>
<evidence type="ECO:0000256" key="4">
    <source>
        <dbReference type="ARBA" id="ARBA00023306"/>
    </source>
</evidence>
<keyword evidence="2 6" id="KW-0132">Cell division</keyword>
<dbReference type="EMBL" id="APND01000003">
    <property type="protein sequence ID" value="MES1929639.1"/>
    <property type="molecule type" value="Genomic_DNA"/>
</dbReference>
<evidence type="ECO:0000259" key="9">
    <source>
        <dbReference type="Pfam" id="PF05209"/>
    </source>
</evidence>
<reference evidence="10 11" key="1">
    <citation type="submission" date="2013-03" db="EMBL/GenBank/DDBJ databases">
        <title>Salinisphaera dokdonensis CL-ES53 Genome Sequencing.</title>
        <authorList>
            <person name="Li C."/>
            <person name="Lai Q."/>
            <person name="Shao Z."/>
        </authorList>
    </citation>
    <scope>NUCLEOTIDE SEQUENCE [LARGE SCALE GENOMIC DNA]</scope>
    <source>
        <strain evidence="10 11">CL-ES53</strain>
    </source>
</reference>
<dbReference type="Pfam" id="PF03775">
    <property type="entry name" value="MinC_C"/>
    <property type="match status" value="1"/>
</dbReference>
<sequence length="257" mass="26889">MADTPTAADAGVVFKGRMMTLTVLEVRETDGGRIASQIEAQLERAPGFFEHMPVLLSIPDAVPDLAEVSEIIRRAGMVPVGILDPGPQARSAAEAAGLGVMASPARGAAAADSAKKREPSDANGADNASTDEAPAAKEAPVSREEPPRTPTRLVTKPVRSGQQIYARGGDLVIATSVSEGAEVLADGHIHIYGALRGRALAGATGDTEARIYCRRFEPDLVAIAGCYKVADAIEEGVRSRAVAVRLENDNLSIELQE</sequence>
<evidence type="ECO:0000259" key="8">
    <source>
        <dbReference type="Pfam" id="PF03775"/>
    </source>
</evidence>
<comment type="similarity">
    <text evidence="1 6">Belongs to the MinC family.</text>
</comment>
<dbReference type="RefSeq" id="WP_353111147.1">
    <property type="nucleotide sequence ID" value="NZ_APND01000003.1"/>
</dbReference>
<gene>
    <name evidence="6" type="primary">minC</name>
    <name evidence="10" type="ORF">SADO_10294</name>
</gene>
<feature type="region of interest" description="Disordered" evidence="7">
    <location>
        <begin position="109"/>
        <end position="157"/>
    </location>
</feature>
<keyword evidence="11" id="KW-1185">Reference proteome</keyword>
<organism evidence="10 11">
    <name type="scientific">Salinisphaera dokdonensis CL-ES53</name>
    <dbReference type="NCBI Taxonomy" id="1304272"/>
    <lineage>
        <taxon>Bacteria</taxon>
        <taxon>Pseudomonadati</taxon>
        <taxon>Pseudomonadota</taxon>
        <taxon>Gammaproteobacteria</taxon>
        <taxon>Salinisphaerales</taxon>
        <taxon>Salinisphaeraceae</taxon>
        <taxon>Salinisphaera</taxon>
    </lineage>
</organism>
<proteinExistence type="inferred from homology"/>
<comment type="function">
    <text evidence="5 6">Cell division inhibitor that blocks the formation of polar Z ring septums. Rapidly oscillates between the poles of the cell to destabilize FtsZ filaments that have formed before they mature into polar Z rings. Prevents FtsZ polymerization.</text>
</comment>
<comment type="caution">
    <text evidence="10">The sequence shown here is derived from an EMBL/GenBank/DDBJ whole genome shotgun (WGS) entry which is preliminary data.</text>
</comment>
<dbReference type="Pfam" id="PF05209">
    <property type="entry name" value="MinC_N"/>
    <property type="match status" value="1"/>
</dbReference>
<dbReference type="InterPro" id="IPR007874">
    <property type="entry name" value="MinC_N"/>
</dbReference>
<dbReference type="NCBIfam" id="TIGR01222">
    <property type="entry name" value="minC"/>
    <property type="match status" value="1"/>
</dbReference>
<dbReference type="HAMAP" id="MF_00267">
    <property type="entry name" value="MinC"/>
    <property type="match status" value="1"/>
</dbReference>
<dbReference type="SUPFAM" id="SSF63848">
    <property type="entry name" value="Cell-division inhibitor MinC, C-terminal domain"/>
    <property type="match status" value="1"/>
</dbReference>
<dbReference type="PANTHER" id="PTHR34108:SF1">
    <property type="entry name" value="SEPTUM SITE-DETERMINING PROTEIN MINC"/>
    <property type="match status" value="1"/>
</dbReference>
<evidence type="ECO:0000256" key="3">
    <source>
        <dbReference type="ARBA" id="ARBA00023210"/>
    </source>
</evidence>
<feature type="domain" description="Septum formation inhibitor MinC N-terminal" evidence="9">
    <location>
        <begin position="12"/>
        <end position="79"/>
    </location>
</feature>
<keyword evidence="4 6" id="KW-0131">Cell cycle</keyword>
<dbReference type="InterPro" id="IPR005526">
    <property type="entry name" value="Septum_form_inhib_MinC_C"/>
</dbReference>
<keyword evidence="3 6" id="KW-0717">Septation</keyword>
<dbReference type="InterPro" id="IPR016098">
    <property type="entry name" value="CAP/MinC_C"/>
</dbReference>
<dbReference type="Proteomes" id="UP001460888">
    <property type="component" value="Unassembled WGS sequence"/>
</dbReference>
<dbReference type="Gene3D" id="2.160.20.70">
    <property type="match status" value="1"/>
</dbReference>
<dbReference type="Gene3D" id="3.30.70.260">
    <property type="match status" value="1"/>
</dbReference>
<evidence type="ECO:0000313" key="10">
    <source>
        <dbReference type="EMBL" id="MES1929639.1"/>
    </source>
</evidence>
<dbReference type="InterPro" id="IPR013033">
    <property type="entry name" value="MinC"/>
</dbReference>